<sequence>MSLPQKIRWTIEGRSGGTIYIDCQVDSSWLYAVMGYYTWILNMPDYTEGSGYFEYSDRRN</sequence>
<dbReference type="EMBL" id="JAOEEO010000003">
    <property type="protein sequence ID" value="MDH0564528.1"/>
    <property type="molecule type" value="Genomic_DNA"/>
</dbReference>
<gene>
    <name evidence="1" type="ORF">N7644_12655</name>
</gene>
<dbReference type="AlphaFoldDB" id="A0AA42I8J4"/>
<protein>
    <submittedName>
        <fullName evidence="1">Uncharacterized protein</fullName>
    </submittedName>
</protein>
<dbReference type="Proteomes" id="UP001159329">
    <property type="component" value="Unassembled WGS sequence"/>
</dbReference>
<accession>A0AA42I8J4</accession>
<reference evidence="1" key="1">
    <citation type="submission" date="2022-09" db="EMBL/GenBank/DDBJ databases">
        <title>Intensive care unit water sources are persistently colonized with multi-drug resistant bacteria and are the site of extensive horizontal gene transfer of antibiotic resistance genes.</title>
        <authorList>
            <person name="Diorio-Toth L."/>
        </authorList>
    </citation>
    <scope>NUCLEOTIDE SEQUENCE</scope>
    <source>
        <strain evidence="1">GD04005</strain>
    </source>
</reference>
<evidence type="ECO:0000313" key="2">
    <source>
        <dbReference type="Proteomes" id="UP001159329"/>
    </source>
</evidence>
<evidence type="ECO:0000313" key="1">
    <source>
        <dbReference type="EMBL" id="MDH0564528.1"/>
    </source>
</evidence>
<dbReference type="RefSeq" id="WP_279695979.1">
    <property type="nucleotide sequence ID" value="NZ_JAOEEO010000003.1"/>
</dbReference>
<proteinExistence type="predicted"/>
<organism evidence="1 2">
    <name type="scientific">Acinetobacter courvalinii</name>
    <dbReference type="NCBI Taxonomy" id="280147"/>
    <lineage>
        <taxon>Bacteria</taxon>
        <taxon>Pseudomonadati</taxon>
        <taxon>Pseudomonadota</taxon>
        <taxon>Gammaproteobacteria</taxon>
        <taxon>Moraxellales</taxon>
        <taxon>Moraxellaceae</taxon>
        <taxon>Acinetobacter</taxon>
    </lineage>
</organism>
<comment type="caution">
    <text evidence="1">The sequence shown here is derived from an EMBL/GenBank/DDBJ whole genome shotgun (WGS) entry which is preliminary data.</text>
</comment>
<name>A0AA42I8J4_9GAMM</name>